<dbReference type="CDD" id="cd18186">
    <property type="entry name" value="BTB_POZ_ZBTB_KLHL-like"/>
    <property type="match status" value="1"/>
</dbReference>
<keyword evidence="2" id="KW-1185">Reference proteome</keyword>
<dbReference type="AlphaFoldDB" id="A0A2V1DXC5"/>
<sequence>MSVYSQCCAPQARAPSHCWDLSDLVEIRVTQGQETEKFIMIRPLLCFHSSFFRKLLDPNGPFKENGAKIVDIQDDIKVFVAMQRWIHTGHINDVGVKTLPLALCKIWVFADKRGMPGLANDAIDALHEYTAYHGTIPTPTIPYILENTLPESKLYKFLHAQYSAIQSNKSLVNDIERALRPDVFDEATKSFLLMQLRTRIDFGGPATKEVEYKRPQEWVFEDRCRWHQHGPRGTFD</sequence>
<evidence type="ECO:0000313" key="2">
    <source>
        <dbReference type="Proteomes" id="UP000244855"/>
    </source>
</evidence>
<gene>
    <name evidence="1" type="ORF">DM02DRAFT_670935</name>
</gene>
<dbReference type="Gene3D" id="3.30.710.10">
    <property type="entry name" value="Potassium Channel Kv1.1, Chain A"/>
    <property type="match status" value="1"/>
</dbReference>
<protein>
    <recommendedName>
        <fullName evidence="3">BTB domain-containing protein</fullName>
    </recommendedName>
</protein>
<dbReference type="SUPFAM" id="SSF54695">
    <property type="entry name" value="POZ domain"/>
    <property type="match status" value="1"/>
</dbReference>
<dbReference type="EMBL" id="KZ805350">
    <property type="protein sequence ID" value="PVI01905.1"/>
    <property type="molecule type" value="Genomic_DNA"/>
</dbReference>
<accession>A0A2V1DXC5</accession>
<evidence type="ECO:0000313" key="1">
    <source>
        <dbReference type="EMBL" id="PVI01905.1"/>
    </source>
</evidence>
<dbReference type="OrthoDB" id="194443at2759"/>
<proteinExistence type="predicted"/>
<evidence type="ECO:0008006" key="3">
    <source>
        <dbReference type="Google" id="ProtNLM"/>
    </source>
</evidence>
<dbReference type="STRING" id="97972.A0A2V1DXC5"/>
<dbReference type="Proteomes" id="UP000244855">
    <property type="component" value="Unassembled WGS sequence"/>
</dbReference>
<reference evidence="1 2" key="1">
    <citation type="journal article" date="2018" name="Sci. Rep.">
        <title>Comparative genomics provides insights into the lifestyle and reveals functional heterogeneity of dark septate endophytic fungi.</title>
        <authorList>
            <person name="Knapp D.G."/>
            <person name="Nemeth J.B."/>
            <person name="Barry K."/>
            <person name="Hainaut M."/>
            <person name="Henrissat B."/>
            <person name="Johnson J."/>
            <person name="Kuo A."/>
            <person name="Lim J.H.P."/>
            <person name="Lipzen A."/>
            <person name="Nolan M."/>
            <person name="Ohm R.A."/>
            <person name="Tamas L."/>
            <person name="Grigoriev I.V."/>
            <person name="Spatafora J.W."/>
            <person name="Nagy L.G."/>
            <person name="Kovacs G.M."/>
        </authorList>
    </citation>
    <scope>NUCLEOTIDE SEQUENCE [LARGE SCALE GENOMIC DNA]</scope>
    <source>
        <strain evidence="1 2">DSE2036</strain>
    </source>
</reference>
<dbReference type="InterPro" id="IPR011333">
    <property type="entry name" value="SKP1/BTB/POZ_sf"/>
</dbReference>
<name>A0A2V1DXC5_9PLEO</name>
<organism evidence="1 2">
    <name type="scientific">Periconia macrospinosa</name>
    <dbReference type="NCBI Taxonomy" id="97972"/>
    <lineage>
        <taxon>Eukaryota</taxon>
        <taxon>Fungi</taxon>
        <taxon>Dikarya</taxon>
        <taxon>Ascomycota</taxon>
        <taxon>Pezizomycotina</taxon>
        <taxon>Dothideomycetes</taxon>
        <taxon>Pleosporomycetidae</taxon>
        <taxon>Pleosporales</taxon>
        <taxon>Massarineae</taxon>
        <taxon>Periconiaceae</taxon>
        <taxon>Periconia</taxon>
    </lineage>
</organism>